<keyword evidence="1" id="KW-1185">Reference proteome</keyword>
<dbReference type="AlphaFoldDB" id="A0A7I5EE55"/>
<proteinExistence type="predicted"/>
<dbReference type="Proteomes" id="UP000025227">
    <property type="component" value="Unplaced"/>
</dbReference>
<accession>A0A7I5EE55</accession>
<dbReference type="OrthoDB" id="5912366at2759"/>
<evidence type="ECO:0000313" key="1">
    <source>
        <dbReference type="Proteomes" id="UP000025227"/>
    </source>
</evidence>
<name>A0A7I5EE55_HAECO</name>
<sequence length="195" mass="21983">TMKQLQSSDLKVSFSIHSSYIFSVISWMSMLHSGTPLQISLLRIMIAFIYVILTTDLSSGECLKDGSICSESDARVCQNGTCISACSLQKMNECQCDAEEDNYCYLCCGNANHQCLPAHHHNILRTNGERWEREACSRCRMYGAQLEGLPCDDTDPARLCITGRCSSSICHTRLPGSFCDRKFVSVRRLYRVKRK</sequence>
<protein>
    <submittedName>
        <fullName evidence="2">SMB domain-containing protein</fullName>
    </submittedName>
</protein>
<reference evidence="2" key="1">
    <citation type="submission" date="2020-12" db="UniProtKB">
        <authorList>
            <consortium name="WormBaseParasite"/>
        </authorList>
    </citation>
    <scope>IDENTIFICATION</scope>
    <source>
        <strain evidence="2">MHco3</strain>
    </source>
</reference>
<dbReference type="WBParaSite" id="HCON_00170705-00001">
    <property type="protein sequence ID" value="HCON_00170705-00001"/>
    <property type="gene ID" value="HCON_00170705"/>
</dbReference>
<evidence type="ECO:0000313" key="2">
    <source>
        <dbReference type="WBParaSite" id="HCON_00170705-00001"/>
    </source>
</evidence>
<organism evidence="1 2">
    <name type="scientific">Haemonchus contortus</name>
    <name type="common">Barber pole worm</name>
    <dbReference type="NCBI Taxonomy" id="6289"/>
    <lineage>
        <taxon>Eukaryota</taxon>
        <taxon>Metazoa</taxon>
        <taxon>Ecdysozoa</taxon>
        <taxon>Nematoda</taxon>
        <taxon>Chromadorea</taxon>
        <taxon>Rhabditida</taxon>
        <taxon>Rhabditina</taxon>
        <taxon>Rhabditomorpha</taxon>
        <taxon>Strongyloidea</taxon>
        <taxon>Trichostrongylidae</taxon>
        <taxon>Haemonchus</taxon>
    </lineage>
</organism>